<dbReference type="Proteomes" id="UP000050786">
    <property type="component" value="Unassembled WGS sequence"/>
</dbReference>
<dbReference type="EMBL" id="CYPS01000039">
    <property type="protein sequence ID" value="CUH43678.1"/>
    <property type="molecule type" value="Genomic_DNA"/>
</dbReference>
<accession>A0A0P1EN18</accession>
<proteinExistence type="predicted"/>
<dbReference type="AlphaFoldDB" id="A0A0P1EN18"/>
<sequence length="83" mass="9270">MFNFCLVHPATDKPGFDRHGLEKVTKFEEITSRLNARWVSYPERPCLADISFFGIAFSHSANVSDEPKAVISLEISLVGAEND</sequence>
<name>A0A0P1EN18_9RHOB</name>
<organism evidence="1 2">
    <name type="scientific">Ruegeria atlantica</name>
    <dbReference type="NCBI Taxonomy" id="81569"/>
    <lineage>
        <taxon>Bacteria</taxon>
        <taxon>Pseudomonadati</taxon>
        <taxon>Pseudomonadota</taxon>
        <taxon>Alphaproteobacteria</taxon>
        <taxon>Rhodobacterales</taxon>
        <taxon>Roseobacteraceae</taxon>
        <taxon>Ruegeria</taxon>
    </lineage>
</organism>
<evidence type="ECO:0000313" key="2">
    <source>
        <dbReference type="Proteomes" id="UP000050786"/>
    </source>
</evidence>
<protein>
    <submittedName>
        <fullName evidence="1">Uncharacterized protein</fullName>
    </submittedName>
</protein>
<gene>
    <name evidence="1" type="ORF">RUM4293_02573</name>
</gene>
<keyword evidence="2" id="KW-1185">Reference proteome</keyword>
<reference evidence="2" key="1">
    <citation type="submission" date="2015-09" db="EMBL/GenBank/DDBJ databases">
        <authorList>
            <person name="Rodrigo-Torres L."/>
            <person name="Arahal D.R."/>
        </authorList>
    </citation>
    <scope>NUCLEOTIDE SEQUENCE [LARGE SCALE GENOMIC DNA]</scope>
    <source>
        <strain evidence="2">CECT 4293</strain>
    </source>
</reference>
<evidence type="ECO:0000313" key="1">
    <source>
        <dbReference type="EMBL" id="CUH43678.1"/>
    </source>
</evidence>